<comment type="caution">
    <text evidence="1">The sequence shown here is derived from an EMBL/GenBank/DDBJ whole genome shotgun (WGS) entry which is preliminary data.</text>
</comment>
<sequence>MLQSAVNRSSATTGKIRQVTEELKRILKNQAYGDLGGGYSGTGSRNRVMYKLALVSLKQYPFFLTQLSTFGYLPFDLNHVGGILNSKTLCIKTFKKKHPKNKFVAAVGIVAGDKRKSMSICVLDNNEGIILNISYMARLCDTKGAPSIDSLLDSLLSRGRLTTLQ</sequence>
<organism evidence="1 2">
    <name type="scientific">Brassica cretica</name>
    <name type="common">Mustard</name>
    <dbReference type="NCBI Taxonomy" id="69181"/>
    <lineage>
        <taxon>Eukaryota</taxon>
        <taxon>Viridiplantae</taxon>
        <taxon>Streptophyta</taxon>
        <taxon>Embryophyta</taxon>
        <taxon>Tracheophyta</taxon>
        <taxon>Spermatophyta</taxon>
        <taxon>Magnoliopsida</taxon>
        <taxon>eudicotyledons</taxon>
        <taxon>Gunneridae</taxon>
        <taxon>Pentapetalae</taxon>
        <taxon>rosids</taxon>
        <taxon>malvids</taxon>
        <taxon>Brassicales</taxon>
        <taxon>Brassicaceae</taxon>
        <taxon>Brassiceae</taxon>
        <taxon>Brassica</taxon>
    </lineage>
</organism>
<protein>
    <submittedName>
        <fullName evidence="1">Uncharacterized protein</fullName>
    </submittedName>
</protein>
<dbReference type="Proteomes" id="UP000266723">
    <property type="component" value="Unassembled WGS sequence"/>
</dbReference>
<reference evidence="1 2" key="1">
    <citation type="journal article" date="2020" name="BMC Genomics">
        <title>Intraspecific diversification of the crop wild relative Brassica cretica Lam. using demographic model selection.</title>
        <authorList>
            <person name="Kioukis A."/>
            <person name="Michalopoulou V.A."/>
            <person name="Briers L."/>
            <person name="Pirintsos S."/>
            <person name="Studholme D.J."/>
            <person name="Pavlidis P."/>
            <person name="Sarris P.F."/>
        </authorList>
    </citation>
    <scope>NUCLEOTIDE SEQUENCE [LARGE SCALE GENOMIC DNA]</scope>
    <source>
        <strain evidence="2">cv. PFS-1207/04</strain>
    </source>
</reference>
<name>A0ABQ7B8F2_BRACR</name>
<accession>A0ABQ7B8F2</accession>
<dbReference type="EMBL" id="QGKV02001507">
    <property type="protein sequence ID" value="KAF3528529.1"/>
    <property type="molecule type" value="Genomic_DNA"/>
</dbReference>
<evidence type="ECO:0000313" key="2">
    <source>
        <dbReference type="Proteomes" id="UP000266723"/>
    </source>
</evidence>
<evidence type="ECO:0000313" key="1">
    <source>
        <dbReference type="EMBL" id="KAF3528529.1"/>
    </source>
</evidence>
<gene>
    <name evidence="1" type="ORF">DY000_02040142</name>
</gene>
<proteinExistence type="predicted"/>
<keyword evidence="2" id="KW-1185">Reference proteome</keyword>